<keyword evidence="7" id="KW-1185">Reference proteome</keyword>
<reference evidence="6 7" key="1">
    <citation type="submission" date="2024-01" db="EMBL/GenBank/DDBJ databases">
        <title>Genomic insights into the taxonomy and metabolism of the cyanobacterium Pannus brasiliensis CCIBt3594.</title>
        <authorList>
            <person name="Machado M."/>
            <person name="Botero N.B."/>
            <person name="Andreote A.P.D."/>
            <person name="Feitosa A.M.T."/>
            <person name="Popin R."/>
            <person name="Sivonen K."/>
            <person name="Fiore M.F."/>
        </authorList>
    </citation>
    <scope>NUCLEOTIDE SEQUENCE [LARGE SCALE GENOMIC DNA]</scope>
    <source>
        <strain evidence="6 7">CCIBt3594</strain>
    </source>
</reference>
<dbReference type="Pfam" id="PF12867">
    <property type="entry name" value="DinB_2"/>
    <property type="match status" value="1"/>
</dbReference>
<protein>
    <submittedName>
        <fullName evidence="6">SUMF1/EgtB/PvdO family nonheme iron enzyme</fullName>
    </submittedName>
</protein>
<dbReference type="PANTHER" id="PTHR23150">
    <property type="entry name" value="SULFATASE MODIFYING FACTOR 1, 2"/>
    <property type="match status" value="1"/>
</dbReference>
<keyword evidence="1" id="KW-0560">Oxidoreductase</keyword>
<proteinExistence type="predicted"/>
<dbReference type="RefSeq" id="WP_332863499.1">
    <property type="nucleotide sequence ID" value="NZ_JBAFSM010000003.1"/>
</dbReference>
<dbReference type="InterPro" id="IPR005532">
    <property type="entry name" value="SUMF_dom"/>
</dbReference>
<dbReference type="InterPro" id="IPR042095">
    <property type="entry name" value="SUMF_sf"/>
</dbReference>
<dbReference type="Gene3D" id="3.90.1580.10">
    <property type="entry name" value="paralog of FGE (formylglycine-generating enzyme)"/>
    <property type="match status" value="1"/>
</dbReference>
<evidence type="ECO:0000259" key="4">
    <source>
        <dbReference type="Pfam" id="PF03781"/>
    </source>
</evidence>
<dbReference type="SUPFAM" id="SSF109854">
    <property type="entry name" value="DinB/YfiT-like putative metalloenzymes"/>
    <property type="match status" value="1"/>
</dbReference>
<dbReference type="Proteomes" id="UP001328733">
    <property type="component" value="Unassembled WGS sequence"/>
</dbReference>
<comment type="pathway">
    <text evidence="3">Amino-acid biosynthesis; ergothioneine biosynthesis.</text>
</comment>
<keyword evidence="2" id="KW-0408">Iron</keyword>
<dbReference type="Pfam" id="PF03781">
    <property type="entry name" value="FGE-sulfatase"/>
    <property type="match status" value="1"/>
</dbReference>
<evidence type="ECO:0000256" key="2">
    <source>
        <dbReference type="ARBA" id="ARBA00023004"/>
    </source>
</evidence>
<gene>
    <name evidence="6" type="ORF">V0288_02865</name>
</gene>
<evidence type="ECO:0000313" key="6">
    <source>
        <dbReference type="EMBL" id="MEG3436050.1"/>
    </source>
</evidence>
<dbReference type="Gene3D" id="1.20.120.450">
    <property type="entry name" value="dinb family like domain"/>
    <property type="match status" value="1"/>
</dbReference>
<name>A0AAW9QE70_9CHRO</name>
<organism evidence="6 7">
    <name type="scientific">Pannus brasiliensis CCIBt3594</name>
    <dbReference type="NCBI Taxonomy" id="1427578"/>
    <lineage>
        <taxon>Bacteria</taxon>
        <taxon>Bacillati</taxon>
        <taxon>Cyanobacteriota</taxon>
        <taxon>Cyanophyceae</taxon>
        <taxon>Oscillatoriophycideae</taxon>
        <taxon>Chroococcales</taxon>
        <taxon>Microcystaceae</taxon>
        <taxon>Pannus</taxon>
    </lineage>
</organism>
<evidence type="ECO:0000259" key="5">
    <source>
        <dbReference type="Pfam" id="PF12867"/>
    </source>
</evidence>
<evidence type="ECO:0000256" key="1">
    <source>
        <dbReference type="ARBA" id="ARBA00023002"/>
    </source>
</evidence>
<evidence type="ECO:0000313" key="7">
    <source>
        <dbReference type="Proteomes" id="UP001328733"/>
    </source>
</evidence>
<dbReference type="AlphaFoldDB" id="A0AAW9QE70"/>
<sequence length="417" mass="48568">MTLLSIQSLRESILADLSLCRSRSLDLWDRIEPDLFAPQAHADFSPIGWHFGHIAYTEAYWILERLAGFEPLFPEYHRLFAADGLPKSLRQNLPSLENLREYLDIVRSKVFHYLENAPIDHQERLWRWLIQHESQHNETICIVWKLHRNSDGLEAHPTGELSGTGILPVPIENRSIEIPAGKFWIGSDSIESQDNERSPRWCELDTFFLDKYPVTCSEYRAFIEAGGYRRAELWSPDGWRWLRENPVEAPLYWCEKRDFHPVCGVSFYEAEAYANFVGKRLPSEAEWEKAASWEGEDRSKRIYPWGDTFSDDAPCNHDLRVGWTTPVNAHETGASPYGCVDMLGNVWEWTTSNFAPYPDFKPYPYQGYSQVYFDDRHRVLRGGSWATRRWGLRASFRNWYDPGTRQVFAGFRLASDG</sequence>
<dbReference type="InterPro" id="IPR051043">
    <property type="entry name" value="Sulfatase_Mod_Factor_Kinase"/>
</dbReference>
<feature type="domain" description="DinB-like" evidence="5">
    <location>
        <begin position="17"/>
        <end position="140"/>
    </location>
</feature>
<comment type="caution">
    <text evidence="6">The sequence shown here is derived from an EMBL/GenBank/DDBJ whole genome shotgun (WGS) entry which is preliminary data.</text>
</comment>
<dbReference type="InterPro" id="IPR024775">
    <property type="entry name" value="DinB-like"/>
</dbReference>
<dbReference type="EMBL" id="JBAFSM010000003">
    <property type="protein sequence ID" value="MEG3436050.1"/>
    <property type="molecule type" value="Genomic_DNA"/>
</dbReference>
<accession>A0AAW9QE70</accession>
<dbReference type="InterPro" id="IPR016187">
    <property type="entry name" value="CTDL_fold"/>
</dbReference>
<dbReference type="PANTHER" id="PTHR23150:SF36">
    <property type="entry name" value="HERCYNINE OXYGENASE"/>
    <property type="match status" value="1"/>
</dbReference>
<dbReference type="InterPro" id="IPR034660">
    <property type="entry name" value="DinB/YfiT-like"/>
</dbReference>
<evidence type="ECO:0000256" key="3">
    <source>
        <dbReference type="ARBA" id="ARBA00037882"/>
    </source>
</evidence>
<dbReference type="SUPFAM" id="SSF56436">
    <property type="entry name" value="C-type lectin-like"/>
    <property type="match status" value="1"/>
</dbReference>
<feature type="domain" description="Sulfatase-modifying factor enzyme-like" evidence="4">
    <location>
        <begin position="175"/>
        <end position="414"/>
    </location>
</feature>